<feature type="transmembrane region" description="Helical" evidence="10">
    <location>
        <begin position="184"/>
        <end position="217"/>
    </location>
</feature>
<dbReference type="InterPro" id="IPR050882">
    <property type="entry name" value="Prepilin_peptidase/N-MTase"/>
</dbReference>
<dbReference type="InterPro" id="IPR014032">
    <property type="entry name" value="Peptidase_A24A_bac"/>
</dbReference>
<organism evidence="13 14">
    <name type="scientific">Desulfitobacterium metallireducens DSM 15288</name>
    <dbReference type="NCBI Taxonomy" id="871968"/>
    <lineage>
        <taxon>Bacteria</taxon>
        <taxon>Bacillati</taxon>
        <taxon>Bacillota</taxon>
        <taxon>Clostridia</taxon>
        <taxon>Eubacteriales</taxon>
        <taxon>Desulfitobacteriaceae</taxon>
        <taxon>Desulfitobacterium</taxon>
    </lineage>
</organism>
<keyword evidence="9" id="KW-0511">Multifunctional enzyme</keyword>
<proteinExistence type="inferred from homology"/>
<dbReference type="GO" id="GO:0006465">
    <property type="term" value="P:signal peptide processing"/>
    <property type="evidence" value="ECO:0007669"/>
    <property type="project" value="TreeGrafter"/>
</dbReference>
<evidence type="ECO:0000256" key="10">
    <source>
        <dbReference type="SAM" id="Phobius"/>
    </source>
</evidence>
<feature type="transmembrane region" description="Helical" evidence="10">
    <location>
        <begin position="75"/>
        <end position="93"/>
    </location>
</feature>
<dbReference type="Pfam" id="PF01478">
    <property type="entry name" value="Peptidase_A24"/>
    <property type="match status" value="1"/>
</dbReference>
<feature type="transmembrane region" description="Helical" evidence="10">
    <location>
        <begin position="6"/>
        <end position="26"/>
    </location>
</feature>
<dbReference type="GO" id="GO:0005886">
    <property type="term" value="C:plasma membrane"/>
    <property type="evidence" value="ECO:0007669"/>
    <property type="project" value="UniProtKB-SubCell"/>
</dbReference>
<keyword evidence="9" id="KW-0808">Transferase</keyword>
<evidence type="ECO:0000256" key="2">
    <source>
        <dbReference type="ARBA" id="ARBA00005801"/>
    </source>
</evidence>
<comment type="similarity">
    <text evidence="2 8">Belongs to the peptidase A24 family.</text>
</comment>
<dbReference type="KEGG" id="dmt:DESME_10525"/>
<gene>
    <name evidence="13" type="ORF">DESME_10525</name>
</gene>
<keyword evidence="7 10" id="KW-0472">Membrane</keyword>
<keyword evidence="9" id="KW-0645">Protease</keyword>
<keyword evidence="5 9" id="KW-0812">Transmembrane</keyword>
<evidence type="ECO:0000256" key="9">
    <source>
        <dbReference type="RuleBase" id="RU003794"/>
    </source>
</evidence>
<dbReference type="GO" id="GO:0004190">
    <property type="term" value="F:aspartic-type endopeptidase activity"/>
    <property type="evidence" value="ECO:0007669"/>
    <property type="project" value="UniProtKB-EC"/>
</dbReference>
<dbReference type="PANTHER" id="PTHR30487:SF0">
    <property type="entry name" value="PREPILIN LEADER PEPTIDASE_N-METHYLTRANSFERASE-RELATED"/>
    <property type="match status" value="1"/>
</dbReference>
<dbReference type="HOGENOM" id="CLU_057101_0_1_9"/>
<evidence type="ECO:0000259" key="12">
    <source>
        <dbReference type="Pfam" id="PF06750"/>
    </source>
</evidence>
<feature type="transmembrane region" description="Helical" evidence="10">
    <location>
        <begin position="99"/>
        <end position="118"/>
    </location>
</feature>
<accession>W0E9H3</accession>
<dbReference type="EMBL" id="CP007032">
    <property type="protein sequence ID" value="AHF07417.1"/>
    <property type="molecule type" value="Genomic_DNA"/>
</dbReference>
<keyword evidence="9" id="KW-0378">Hydrolase</keyword>
<evidence type="ECO:0000256" key="4">
    <source>
        <dbReference type="ARBA" id="ARBA00022519"/>
    </source>
</evidence>
<dbReference type="InterPro" id="IPR000045">
    <property type="entry name" value="Prepilin_IV_endopep_pep"/>
</dbReference>
<evidence type="ECO:0000256" key="3">
    <source>
        <dbReference type="ARBA" id="ARBA00022475"/>
    </source>
</evidence>
<dbReference type="eggNOG" id="COG1989">
    <property type="taxonomic scope" value="Bacteria"/>
</dbReference>
<dbReference type="InterPro" id="IPR010627">
    <property type="entry name" value="Prepilin_pept_A24_N"/>
</dbReference>
<sequence length="254" mass="27552">MDEIIMSLFWGIFGLIIGSFLNVVIYRVPRGESIVKPGSHCTQCNHALKAWELVPVLSFIALRGQCHSCGTKISWRYPGVELLTGLLFFLWAWRNPAEPLPVLGLHFILLAVLLALALIDWDTMRLPDVLTLPLLTIGIGSSFFLPMGLSGGESLASAIGAGGAFWLIAKIYPQGMGLGDVKLIAGMGAFLGFPNILLALFIASLIGSIIGLLWMVIRGREFRAQIPFGPFLVLGAYATLFGGDCLIQAYLTLF</sequence>
<dbReference type="STRING" id="871968.DESME_10525"/>
<name>W0E9H3_9FIRM</name>
<evidence type="ECO:0000256" key="6">
    <source>
        <dbReference type="ARBA" id="ARBA00022989"/>
    </source>
</evidence>
<evidence type="ECO:0000256" key="5">
    <source>
        <dbReference type="ARBA" id="ARBA00022692"/>
    </source>
</evidence>
<keyword evidence="4" id="KW-0997">Cell inner membrane</keyword>
<evidence type="ECO:0000313" key="14">
    <source>
        <dbReference type="Proteomes" id="UP000010847"/>
    </source>
</evidence>
<evidence type="ECO:0000256" key="8">
    <source>
        <dbReference type="RuleBase" id="RU003793"/>
    </source>
</evidence>
<dbReference type="PRINTS" id="PR00864">
    <property type="entry name" value="PREPILNPTASE"/>
</dbReference>
<dbReference type="GO" id="GO:0032259">
    <property type="term" value="P:methylation"/>
    <property type="evidence" value="ECO:0007669"/>
    <property type="project" value="UniProtKB-KW"/>
</dbReference>
<keyword evidence="3" id="KW-1003">Cell membrane</keyword>
<dbReference type="Pfam" id="PF06750">
    <property type="entry name" value="A24_N_bact"/>
    <property type="match status" value="1"/>
</dbReference>
<feature type="transmembrane region" description="Helical" evidence="10">
    <location>
        <begin position="229"/>
        <end position="253"/>
    </location>
</feature>
<comment type="catalytic activity">
    <reaction evidence="9">
        <text>Typically cleaves a -Gly-|-Phe- bond to release an N-terminal, basic peptide of 5-8 residues from type IV prepilin, and then N-methylates the new N-terminal amino group, the methyl donor being S-adenosyl-L-methionine.</text>
        <dbReference type="EC" id="3.4.23.43"/>
    </reaction>
</comment>
<dbReference type="AlphaFoldDB" id="W0E9H3"/>
<comment type="function">
    <text evidence="9">Plays an essential role in type IV pili and type II pseudopili formation by proteolytically removing the leader sequence from substrate proteins and subsequently monomethylating the alpha-amino group of the newly exposed N-terminal phenylalanine.</text>
</comment>
<dbReference type="EC" id="2.1.1.-" evidence="9"/>
<keyword evidence="14" id="KW-1185">Reference proteome</keyword>
<evidence type="ECO:0000256" key="1">
    <source>
        <dbReference type="ARBA" id="ARBA00004429"/>
    </source>
</evidence>
<dbReference type="EC" id="3.4.23.43" evidence="9"/>
<keyword evidence="6 10" id="KW-1133">Transmembrane helix</keyword>
<evidence type="ECO:0000259" key="11">
    <source>
        <dbReference type="Pfam" id="PF01478"/>
    </source>
</evidence>
<protein>
    <recommendedName>
        <fullName evidence="9">Prepilin leader peptidase/N-methyltransferase</fullName>
        <ecNumber evidence="9">2.1.1.-</ecNumber>
        <ecNumber evidence="9">3.4.23.43</ecNumber>
    </recommendedName>
</protein>
<dbReference type="Proteomes" id="UP000010847">
    <property type="component" value="Chromosome"/>
</dbReference>
<reference evidence="13 14" key="1">
    <citation type="submission" date="2013-12" db="EMBL/GenBank/DDBJ databases">
        <authorList>
            <consortium name="DOE Joint Genome Institute"/>
            <person name="Smidt H."/>
            <person name="Huntemann M."/>
            <person name="Han J."/>
            <person name="Chen A."/>
            <person name="Kyrpides N."/>
            <person name="Mavromatis K."/>
            <person name="Markowitz V."/>
            <person name="Palaniappan K."/>
            <person name="Ivanova N."/>
            <person name="Schaumberg A."/>
            <person name="Pati A."/>
            <person name="Liolios K."/>
            <person name="Nordberg H.P."/>
            <person name="Cantor M.N."/>
            <person name="Hua S.X."/>
            <person name="Woyke T."/>
        </authorList>
    </citation>
    <scope>NUCLEOTIDE SEQUENCE [LARGE SCALE GENOMIC DNA]</scope>
    <source>
        <strain evidence="14">DSM 15288</strain>
    </source>
</reference>
<comment type="subcellular location">
    <subcellularLocation>
        <location evidence="1">Cell inner membrane</location>
        <topology evidence="1">Multi-pass membrane protein</topology>
    </subcellularLocation>
    <subcellularLocation>
        <location evidence="9">Cell membrane</location>
        <topology evidence="9">Multi-pass membrane protein</topology>
    </subcellularLocation>
</comment>
<dbReference type="PANTHER" id="PTHR30487">
    <property type="entry name" value="TYPE 4 PREPILIN-LIKE PROTEINS LEADER PEPTIDE-PROCESSING ENZYME"/>
    <property type="match status" value="1"/>
</dbReference>
<feature type="transmembrane region" description="Helical" evidence="10">
    <location>
        <begin position="130"/>
        <end position="149"/>
    </location>
</feature>
<feature type="domain" description="Prepilin peptidase A24 N-terminal" evidence="12">
    <location>
        <begin position="12"/>
        <end position="94"/>
    </location>
</feature>
<feature type="domain" description="Prepilin type IV endopeptidase peptidase" evidence="11">
    <location>
        <begin position="107"/>
        <end position="212"/>
    </location>
</feature>
<evidence type="ECO:0000256" key="7">
    <source>
        <dbReference type="ARBA" id="ARBA00023136"/>
    </source>
</evidence>
<dbReference type="Gene3D" id="1.20.120.1220">
    <property type="match status" value="1"/>
</dbReference>
<dbReference type="GO" id="GO:0008168">
    <property type="term" value="F:methyltransferase activity"/>
    <property type="evidence" value="ECO:0007669"/>
    <property type="project" value="UniProtKB-KW"/>
</dbReference>
<evidence type="ECO:0000313" key="13">
    <source>
        <dbReference type="EMBL" id="AHF07417.1"/>
    </source>
</evidence>
<keyword evidence="9" id="KW-0489">Methyltransferase</keyword>